<feature type="non-terminal residue" evidence="6">
    <location>
        <position position="1"/>
    </location>
</feature>
<evidence type="ECO:0000313" key="7">
    <source>
        <dbReference type="Proteomes" id="UP001164746"/>
    </source>
</evidence>
<dbReference type="InterPro" id="IPR000242">
    <property type="entry name" value="PTP_cat"/>
</dbReference>
<organism evidence="6 7">
    <name type="scientific">Mya arenaria</name>
    <name type="common">Soft-shell clam</name>
    <dbReference type="NCBI Taxonomy" id="6604"/>
    <lineage>
        <taxon>Eukaryota</taxon>
        <taxon>Metazoa</taxon>
        <taxon>Spiralia</taxon>
        <taxon>Lophotrochozoa</taxon>
        <taxon>Mollusca</taxon>
        <taxon>Bivalvia</taxon>
        <taxon>Autobranchia</taxon>
        <taxon>Heteroconchia</taxon>
        <taxon>Euheterodonta</taxon>
        <taxon>Imparidentia</taxon>
        <taxon>Neoheterodontei</taxon>
        <taxon>Myida</taxon>
        <taxon>Myoidea</taxon>
        <taxon>Myidae</taxon>
        <taxon>Mya</taxon>
    </lineage>
</organism>
<keyword evidence="4" id="KW-0904">Protein phosphatase</keyword>
<dbReference type="EMBL" id="CP111021">
    <property type="protein sequence ID" value="WAR17537.1"/>
    <property type="molecule type" value="Genomic_DNA"/>
</dbReference>
<sequence length="302" mass="34569">MTISDFVHQMEELFGEEAVRWSGFLQTTPTGCHPGKSPVLFLPIIDLNPSDLTCIYSTHDFVATQAKIFLVSPIVIFDQQLYWKAVQMVLNEAVNSTLKATVKRCSTHEIGSRQLKRTPTDWASANERTRFNERQTIYTQLQLSAQAETTSENEIYLKIDNESIEALNNGSDDPTYCNEHGTWSKIPIGQLVKYVDEKSLEAFIAEFESHKCEQYWPNPGTTQMFGDIKVESRSEDEYAEFTRRTFTLTMGTEERTLCHLQFTCWPDKAIPDDVTELIEFRQRVQSTPSTLNGPTVVHCRFV</sequence>
<dbReference type="PROSITE" id="PS50055">
    <property type="entry name" value="TYR_PHOSPHATASE_PTP"/>
    <property type="match status" value="1"/>
</dbReference>
<dbReference type="Pfam" id="PF00102">
    <property type="entry name" value="Y_phosphatase"/>
    <property type="match status" value="1"/>
</dbReference>
<name>A0ABY7F7C9_MYAAR</name>
<keyword evidence="7" id="KW-1185">Reference proteome</keyword>
<dbReference type="Gene3D" id="3.90.190.10">
    <property type="entry name" value="Protein tyrosine phosphatase superfamily"/>
    <property type="match status" value="1"/>
</dbReference>
<comment type="similarity">
    <text evidence="1">Belongs to the protein-tyrosine phosphatase family.</text>
</comment>
<evidence type="ECO:0000313" key="6">
    <source>
        <dbReference type="EMBL" id="WAR17537.1"/>
    </source>
</evidence>
<accession>A0ABY7F7C9</accession>
<dbReference type="PANTHER" id="PTHR19134">
    <property type="entry name" value="RECEPTOR-TYPE TYROSINE-PROTEIN PHOSPHATASE"/>
    <property type="match status" value="1"/>
</dbReference>
<dbReference type="InterPro" id="IPR029021">
    <property type="entry name" value="Prot-tyrosine_phosphatase-like"/>
</dbReference>
<protein>
    <recommendedName>
        <fullName evidence="2">protein-tyrosine-phosphatase</fullName>
        <ecNumber evidence="2">3.1.3.48</ecNumber>
    </recommendedName>
</protein>
<evidence type="ECO:0000256" key="2">
    <source>
        <dbReference type="ARBA" id="ARBA00013064"/>
    </source>
</evidence>
<dbReference type="SMART" id="SM00194">
    <property type="entry name" value="PTPc"/>
    <property type="match status" value="1"/>
</dbReference>
<dbReference type="SUPFAM" id="SSF52799">
    <property type="entry name" value="(Phosphotyrosine protein) phosphatases II"/>
    <property type="match status" value="1"/>
</dbReference>
<evidence type="ECO:0000256" key="3">
    <source>
        <dbReference type="ARBA" id="ARBA00022801"/>
    </source>
</evidence>
<gene>
    <name evidence="6" type="ORF">MAR_032131</name>
</gene>
<evidence type="ECO:0000256" key="1">
    <source>
        <dbReference type="ARBA" id="ARBA00009580"/>
    </source>
</evidence>
<feature type="domain" description="Tyrosine-protein phosphatase" evidence="5">
    <location>
        <begin position="138"/>
        <end position="299"/>
    </location>
</feature>
<keyword evidence="3" id="KW-0378">Hydrolase</keyword>
<dbReference type="CDD" id="cd00047">
    <property type="entry name" value="PTPc"/>
    <property type="match status" value="1"/>
</dbReference>
<dbReference type="InterPro" id="IPR050348">
    <property type="entry name" value="Protein-Tyr_Phosphatase"/>
</dbReference>
<evidence type="ECO:0000256" key="4">
    <source>
        <dbReference type="ARBA" id="ARBA00022912"/>
    </source>
</evidence>
<proteinExistence type="inferred from homology"/>
<dbReference type="PANTHER" id="PTHR19134:SF562">
    <property type="entry name" value="PROTEIN-TYROSINE-PHOSPHATASE"/>
    <property type="match status" value="1"/>
</dbReference>
<dbReference type="Proteomes" id="UP001164746">
    <property type="component" value="Chromosome 10"/>
</dbReference>
<dbReference type="EC" id="3.1.3.48" evidence="2"/>
<reference evidence="6" key="1">
    <citation type="submission" date="2022-11" db="EMBL/GenBank/DDBJ databases">
        <title>Centuries of genome instability and evolution in soft-shell clam transmissible cancer (bioRxiv).</title>
        <authorList>
            <person name="Hart S.F.M."/>
            <person name="Yonemitsu M.A."/>
            <person name="Giersch R.M."/>
            <person name="Beal B.F."/>
            <person name="Arriagada G."/>
            <person name="Davis B.W."/>
            <person name="Ostrander E.A."/>
            <person name="Goff S.P."/>
            <person name="Metzger M.J."/>
        </authorList>
    </citation>
    <scope>NUCLEOTIDE SEQUENCE</scope>
    <source>
        <strain evidence="6">MELC-2E11</strain>
        <tissue evidence="6">Siphon/mantle</tissue>
    </source>
</reference>
<evidence type="ECO:0000259" key="5">
    <source>
        <dbReference type="PROSITE" id="PS50055"/>
    </source>
</evidence>